<feature type="transmembrane region" description="Helical" evidence="1">
    <location>
        <begin position="436"/>
        <end position="458"/>
    </location>
</feature>
<feature type="transmembrane region" description="Helical" evidence="1">
    <location>
        <begin position="313"/>
        <end position="334"/>
    </location>
</feature>
<dbReference type="Proteomes" id="UP000025229">
    <property type="component" value="Chromosome"/>
</dbReference>
<dbReference type="RefSeq" id="WP_038680451.1">
    <property type="nucleotide sequence ID" value="NZ_CP007514.1"/>
</dbReference>
<reference evidence="3" key="2">
    <citation type="submission" date="2023-11" db="EMBL/GenBank/DDBJ databases">
        <title>MicrobeMod: A computational toolkit for identifying prokaryotic methylation and restriction-modification with nanopore sequencing.</title>
        <authorList>
            <person name="Crits-Christoph A."/>
            <person name="Kang S.C."/>
            <person name="Lee H."/>
            <person name="Ostrov N."/>
        </authorList>
    </citation>
    <scope>NUCLEOTIDE SEQUENCE</scope>
    <source>
        <strain evidence="3">ATCC 51242</strain>
    </source>
</reference>
<accession>A0A023X0A4</accession>
<dbReference type="KEGG" id="rrd:RradSPS_0490"/>
<feature type="transmembrane region" description="Helical" evidence="1">
    <location>
        <begin position="341"/>
        <end position="360"/>
    </location>
</feature>
<feature type="transmembrane region" description="Helical" evidence="1">
    <location>
        <begin position="274"/>
        <end position="293"/>
    </location>
</feature>
<evidence type="ECO:0000313" key="4">
    <source>
        <dbReference type="Proteomes" id="UP000025229"/>
    </source>
</evidence>
<keyword evidence="1" id="KW-1133">Transmembrane helix</keyword>
<feature type="transmembrane region" description="Helical" evidence="1">
    <location>
        <begin position="403"/>
        <end position="424"/>
    </location>
</feature>
<dbReference type="EMBL" id="JAWXXX010000001">
    <property type="protein sequence ID" value="MDX5893188.1"/>
    <property type="molecule type" value="Genomic_DNA"/>
</dbReference>
<dbReference type="HOGENOM" id="CLU_405372_0_0_11"/>
<feature type="transmembrane region" description="Helical" evidence="1">
    <location>
        <begin position="215"/>
        <end position="235"/>
    </location>
</feature>
<dbReference type="AlphaFoldDB" id="A0A023X0A4"/>
<evidence type="ECO:0000256" key="1">
    <source>
        <dbReference type="SAM" id="Phobius"/>
    </source>
</evidence>
<proteinExistence type="predicted"/>
<dbReference type="PATRIC" id="fig|42256.3.peg.498"/>
<dbReference type="EMBL" id="CP007514">
    <property type="protein sequence ID" value="AHY45773.1"/>
    <property type="molecule type" value="Genomic_DNA"/>
</dbReference>
<sequence>MFGGGVTTAIAASSALIVAAGGLVAYLAFGPARSRTKGSLRPLCPAPPELGATPLALVAAAFALVLGSNLVLLGDFWAATACWGWGGPECDRSGSVQILAPLVALLLVLAGTHYLRALRRSPGREETAPETSDAPSGWQRYLLPGVLLVVLVRNYSGVVLFDWPFIRGVDHYSHAVMANRMMSEGEIFPYLVYPPGFHLAVAEVSRLGGLDPLEIYPVLGPLLPLLPALACYVLAKRLWGWRVGTAAAFLVGLVAGGPYYYLNDSMYPNLVASQFLLVLTVAALVALYVAPSWRSGLLLAALGSSVVLYHQVSSLYLGLLLAAVSASVLPYLLLRERRTGLVLFGSLALLTLVSALYAWFTYDLPGVVASALGLSEAGATGDAVSSAIGTQRPFTPGALLGTIVSQPISWLALLGGFLAAGAFLRRGREPLPGRLALLTLALWAGVILSGSLTSFSGFPQRFGRDLGVPLALFAAFGLVSLGRSLATRMPAWRLPPVRSRAFYAAAASVVLVGAVTGLRVAQGFEQAATPSWRMTTTEEISEAGEWLRKNNTGGNIMVSPQRTQVPSRMMLAMGHYSALQSFTEANIELDRDLPPTGPEPLRDVLTVMEAPTSEESLALIEKHDVRYIVLYKDMPDRAVTPYWLPFQVTPSLYERVFENDDVVIFAPRAPASGTPAP</sequence>
<gene>
    <name evidence="2" type="ORF">RradSPS_0490</name>
    <name evidence="3" type="ORF">SIL72_04000</name>
</gene>
<reference evidence="2 4" key="1">
    <citation type="submission" date="2014-03" db="EMBL/GenBank/DDBJ databases">
        <title>Complete genome sequence of the Radio-Resistant Rubrobacter radiotolerans RSPS-4.</title>
        <authorList>
            <person name="Egas C.C."/>
            <person name="Barroso C.C."/>
            <person name="Froufe H.J.C."/>
            <person name="Pacheco J.J."/>
            <person name="Albuquerque L.L."/>
            <person name="da Costa M.M.S."/>
        </authorList>
    </citation>
    <scope>NUCLEOTIDE SEQUENCE [LARGE SCALE GENOMIC DNA]</scope>
    <source>
        <strain evidence="2 4">RSPS-4</strain>
    </source>
</reference>
<evidence type="ECO:0008006" key="5">
    <source>
        <dbReference type="Google" id="ProtNLM"/>
    </source>
</evidence>
<evidence type="ECO:0000313" key="2">
    <source>
        <dbReference type="EMBL" id="AHY45773.1"/>
    </source>
</evidence>
<evidence type="ECO:0000313" key="3">
    <source>
        <dbReference type="EMBL" id="MDX5893188.1"/>
    </source>
</evidence>
<feature type="transmembrane region" description="Helical" evidence="1">
    <location>
        <begin position="241"/>
        <end position="262"/>
    </location>
</feature>
<organism evidence="2 4">
    <name type="scientific">Rubrobacter radiotolerans</name>
    <name type="common">Arthrobacter radiotolerans</name>
    <dbReference type="NCBI Taxonomy" id="42256"/>
    <lineage>
        <taxon>Bacteria</taxon>
        <taxon>Bacillati</taxon>
        <taxon>Actinomycetota</taxon>
        <taxon>Rubrobacteria</taxon>
        <taxon>Rubrobacterales</taxon>
        <taxon>Rubrobacteraceae</taxon>
        <taxon>Rubrobacter</taxon>
    </lineage>
</organism>
<protein>
    <recommendedName>
        <fullName evidence="5">Dolichyl-phosphate-mannose-protein mannosyltransferase</fullName>
    </recommendedName>
</protein>
<name>A0A023X0A4_RUBRA</name>
<dbReference type="Proteomes" id="UP001281130">
    <property type="component" value="Unassembled WGS sequence"/>
</dbReference>
<feature type="transmembrane region" description="Helical" evidence="1">
    <location>
        <begin position="470"/>
        <end position="489"/>
    </location>
</feature>
<keyword evidence="1" id="KW-0472">Membrane</keyword>
<keyword evidence="1" id="KW-0812">Transmembrane</keyword>
<feature type="transmembrane region" description="Helical" evidence="1">
    <location>
        <begin position="6"/>
        <end position="29"/>
    </location>
</feature>
<dbReference type="OrthoDB" id="5243854at2"/>
<dbReference type="eggNOG" id="COG4743">
    <property type="taxonomic scope" value="Bacteria"/>
</dbReference>
<feature type="transmembrane region" description="Helical" evidence="1">
    <location>
        <begin position="94"/>
        <end position="115"/>
    </location>
</feature>
<keyword evidence="4" id="KW-1185">Reference proteome</keyword>
<feature type="transmembrane region" description="Helical" evidence="1">
    <location>
        <begin position="501"/>
        <end position="521"/>
    </location>
</feature>
<feature type="transmembrane region" description="Helical" evidence="1">
    <location>
        <begin position="50"/>
        <end position="74"/>
    </location>
</feature>
<dbReference type="STRING" id="42256.RradSPS_0490"/>